<evidence type="ECO:0000259" key="2">
    <source>
        <dbReference type="Pfam" id="PF01471"/>
    </source>
</evidence>
<reference evidence="3" key="1">
    <citation type="submission" date="2023-09" db="EMBL/GenBank/DDBJ databases">
        <title>Demequina sp. a novel bacteria isolated from Capsicum annuum.</title>
        <authorList>
            <person name="Humaira Z."/>
            <person name="Lee J."/>
            <person name="Cho D."/>
        </authorList>
    </citation>
    <scope>NUCLEOTIDE SEQUENCE</scope>
    <source>
        <strain evidence="3">PMTSA13</strain>
    </source>
</reference>
<evidence type="ECO:0000313" key="3">
    <source>
        <dbReference type="EMBL" id="WNM27602.1"/>
    </source>
</evidence>
<dbReference type="InterPro" id="IPR002477">
    <property type="entry name" value="Peptidoglycan-bd-like"/>
</dbReference>
<dbReference type="Proteomes" id="UP001303408">
    <property type="component" value="Chromosome"/>
</dbReference>
<gene>
    <name evidence="3" type="ORF">RN607_00950</name>
</gene>
<evidence type="ECO:0000256" key="1">
    <source>
        <dbReference type="SAM" id="Phobius"/>
    </source>
</evidence>
<dbReference type="InterPro" id="IPR036365">
    <property type="entry name" value="PGBD-like_sf"/>
</dbReference>
<feature type="transmembrane region" description="Helical" evidence="1">
    <location>
        <begin position="20"/>
        <end position="41"/>
    </location>
</feature>
<protein>
    <submittedName>
        <fullName evidence="3">Peptidoglycan-binding domain-containing protein</fullName>
    </submittedName>
</protein>
<name>A0AA96FDJ4_9MICO</name>
<dbReference type="AlphaFoldDB" id="A0AA96FDJ4"/>
<dbReference type="InterPro" id="IPR036366">
    <property type="entry name" value="PGBDSf"/>
</dbReference>
<dbReference type="Pfam" id="PF01471">
    <property type="entry name" value="PG_binding_1"/>
    <property type="match status" value="1"/>
</dbReference>
<organism evidence="3">
    <name type="scientific">Demequina capsici</name>
    <dbReference type="NCBI Taxonomy" id="3075620"/>
    <lineage>
        <taxon>Bacteria</taxon>
        <taxon>Bacillati</taxon>
        <taxon>Actinomycetota</taxon>
        <taxon>Actinomycetes</taxon>
        <taxon>Micrococcales</taxon>
        <taxon>Demequinaceae</taxon>
        <taxon>Demequina</taxon>
    </lineage>
</organism>
<dbReference type="KEGG" id="dcp:RN607_00950"/>
<keyword evidence="1" id="KW-0812">Transmembrane</keyword>
<dbReference type="SUPFAM" id="SSF47090">
    <property type="entry name" value="PGBD-like"/>
    <property type="match status" value="1"/>
</dbReference>
<dbReference type="Gene3D" id="1.10.101.10">
    <property type="entry name" value="PGBD-like superfamily/PGBD"/>
    <property type="match status" value="1"/>
</dbReference>
<keyword evidence="1" id="KW-1133">Transmembrane helix</keyword>
<proteinExistence type="predicted"/>
<dbReference type="EMBL" id="CP134880">
    <property type="protein sequence ID" value="WNM27602.1"/>
    <property type="molecule type" value="Genomic_DNA"/>
</dbReference>
<keyword evidence="1" id="KW-0472">Membrane</keyword>
<dbReference type="Gene3D" id="2.40.50.100">
    <property type="match status" value="1"/>
</dbReference>
<sequence>MSGDERGERAPHSWRLVARATLVVVLIGALAGAGVLVYIAASRSPLESAAAPEPLVAKVESVERYDEAQVGISLTYATPTVATAQATGTITSLNVAPGSDVHAGDVIMTVDAGDVIAYASDRPLYRDITEGDSGDDVTAAQQLLVTLGYLDADPDGKAGRATRTAIIAFNATHGYGQKNPILSRASLVWLDASASTVATVDVSVAQEIAPGTTLWEAADAPLSVKVAETSVIPQDGDWEIDAYGVTAAYAAGSGTVADPAAVASIAAAMGAVTDGVATVRRAEPLVVGAVPSSAVVSDDEGRTCIFPSVDGAPVVVQPTGGDLGTVQLDPSLVGQDVLVNPREARKDLTCG</sequence>
<accession>A0AA96FDJ4</accession>
<feature type="domain" description="Peptidoglycan binding-like" evidence="2">
    <location>
        <begin position="133"/>
        <end position="174"/>
    </location>
</feature>
<dbReference type="RefSeq" id="WP_313543724.1">
    <property type="nucleotide sequence ID" value="NZ_CP134880.1"/>
</dbReference>